<dbReference type="InterPro" id="IPR007163">
    <property type="entry name" value="VCA0040-like"/>
</dbReference>
<feature type="transmembrane region" description="Helical" evidence="1">
    <location>
        <begin position="105"/>
        <end position="126"/>
    </location>
</feature>
<feature type="transmembrane region" description="Helical" evidence="1">
    <location>
        <begin position="287"/>
        <end position="305"/>
    </location>
</feature>
<dbReference type="RefSeq" id="WP_336348529.1">
    <property type="nucleotide sequence ID" value="NZ_JAZAQL010000001.1"/>
</dbReference>
<accession>A0ABD5VEA6</accession>
<feature type="transmembrane region" description="Helical" evidence="1">
    <location>
        <begin position="138"/>
        <end position="159"/>
    </location>
</feature>
<gene>
    <name evidence="2" type="ORF">ACFQGB_01355</name>
</gene>
<evidence type="ECO:0000313" key="3">
    <source>
        <dbReference type="Proteomes" id="UP001596395"/>
    </source>
</evidence>
<evidence type="ECO:0000256" key="1">
    <source>
        <dbReference type="SAM" id="Phobius"/>
    </source>
</evidence>
<feature type="transmembrane region" description="Helical" evidence="1">
    <location>
        <begin position="165"/>
        <end position="191"/>
    </location>
</feature>
<dbReference type="Pfam" id="PF04018">
    <property type="entry name" value="VCA0040-like"/>
    <property type="match status" value="1"/>
</dbReference>
<dbReference type="Proteomes" id="UP001596395">
    <property type="component" value="Unassembled WGS sequence"/>
</dbReference>
<dbReference type="PANTHER" id="PTHR37308:SF1">
    <property type="entry name" value="POLYPRENYL-PHOSPHATE TRANSPORTER"/>
    <property type="match status" value="1"/>
</dbReference>
<name>A0ABD5VEA6_9EURY</name>
<dbReference type="PANTHER" id="PTHR37308">
    <property type="entry name" value="INTEGRAL MEMBRANE PROTEIN"/>
    <property type="match status" value="1"/>
</dbReference>
<organism evidence="2 3">
    <name type="scientific">Halorubellus litoreus</name>
    <dbReference type="NCBI Taxonomy" id="755308"/>
    <lineage>
        <taxon>Archaea</taxon>
        <taxon>Methanobacteriati</taxon>
        <taxon>Methanobacteriota</taxon>
        <taxon>Stenosarchaea group</taxon>
        <taxon>Halobacteria</taxon>
        <taxon>Halobacteriales</taxon>
        <taxon>Halorubellaceae</taxon>
        <taxon>Halorubellus</taxon>
    </lineage>
</organism>
<comment type="caution">
    <text evidence="2">The sequence shown here is derived from an EMBL/GenBank/DDBJ whole genome shotgun (WGS) entry which is preliminary data.</text>
</comment>
<sequence length="328" mass="33490">MTDDADGLSIRVLLIGLCMGTADAVPGVSGGTIALLAGIYDRLIDGITNVTPDAGVRALRATVSLDASGVWAVVEETDALFLGTLGVGIAGALVLVSRAVHFAEINYPVALFGFFFGLILASAIVLSRQISLDTTRHATAAAAGFVVAFALSGNVELLAGQGLLLTFVAGTVAISAMILPGISGALILVVLGQYTYLTETLSTFTDALLALVTGGGLARVVDLGTVVGVFLVGAAVGLFTVARLVDRALEADRQTTMAFLVALVAGALRAPVNEVSTRDGLAWTNDVLVQFAVVAAIGAVLLFALDRYAVDLDLDDGADVDVAVDDAR</sequence>
<evidence type="ECO:0000313" key="2">
    <source>
        <dbReference type="EMBL" id="MFC6951497.1"/>
    </source>
</evidence>
<feature type="transmembrane region" description="Helical" evidence="1">
    <location>
        <begin position="257"/>
        <end position="275"/>
    </location>
</feature>
<dbReference type="AlphaFoldDB" id="A0ABD5VEA6"/>
<keyword evidence="3" id="KW-1185">Reference proteome</keyword>
<keyword evidence="1" id="KW-0472">Membrane</keyword>
<reference evidence="2 3" key="1">
    <citation type="journal article" date="2019" name="Int. J. Syst. Evol. Microbiol.">
        <title>The Global Catalogue of Microorganisms (GCM) 10K type strain sequencing project: providing services to taxonomists for standard genome sequencing and annotation.</title>
        <authorList>
            <consortium name="The Broad Institute Genomics Platform"/>
            <consortium name="The Broad Institute Genome Sequencing Center for Infectious Disease"/>
            <person name="Wu L."/>
            <person name="Ma J."/>
        </authorList>
    </citation>
    <scope>NUCLEOTIDE SEQUENCE [LARGE SCALE GENOMIC DNA]</scope>
    <source>
        <strain evidence="2 3">GX26</strain>
    </source>
</reference>
<protein>
    <submittedName>
        <fullName evidence="2">DUF368 domain-containing protein</fullName>
    </submittedName>
</protein>
<feature type="transmembrane region" description="Helical" evidence="1">
    <location>
        <begin position="227"/>
        <end position="245"/>
    </location>
</feature>
<keyword evidence="1" id="KW-1133">Transmembrane helix</keyword>
<proteinExistence type="predicted"/>
<feature type="transmembrane region" description="Helical" evidence="1">
    <location>
        <begin position="79"/>
        <end position="99"/>
    </location>
</feature>
<dbReference type="EMBL" id="JBHSXN010000001">
    <property type="protein sequence ID" value="MFC6951497.1"/>
    <property type="molecule type" value="Genomic_DNA"/>
</dbReference>
<keyword evidence="1" id="KW-0812">Transmembrane</keyword>